<dbReference type="InterPro" id="IPR007061">
    <property type="entry name" value="MST-like"/>
</dbReference>
<comment type="caution">
    <text evidence="1">The sequence shown here is derived from an EMBL/GenBank/DDBJ whole genome shotgun (WGS) entry which is preliminary data.</text>
</comment>
<reference evidence="1 2" key="1">
    <citation type="journal article" date="2019" name="Int. J. Syst. Evol. Microbiol.">
        <title>The Global Catalogue of Microorganisms (GCM) 10K type strain sequencing project: providing services to taxonomists for standard genome sequencing and annotation.</title>
        <authorList>
            <consortium name="The Broad Institute Genomics Platform"/>
            <consortium name="The Broad Institute Genome Sequencing Center for Infectious Disease"/>
            <person name="Wu L."/>
            <person name="Ma J."/>
        </authorList>
    </citation>
    <scope>NUCLEOTIDE SEQUENCE [LARGE SCALE GENOMIC DNA]</scope>
    <source>
        <strain evidence="1 2">JCM 13023</strain>
    </source>
</reference>
<gene>
    <name evidence="1" type="ORF">GCM10009676_29550</name>
</gene>
<sequence length="217" mass="23992">MSITFPERLRLTVVNDRAPETGDPGTQTGTLLRYLQQARDALLWKLDGVGEYDARRPLTPTGTNLLGLVKHAAGVEFGYFGETFGRTPRGAPAWLDEVDADPLVDMWAQPGESREDIFALYRTAWANTDAVLGDANLDTLGHVPHWPAHRNPVTLHQIAVHVIADAQRHAGHADILREQLDGAVGYTRSASNLPYEQRAAWQEHVAKLDEAAALFRQ</sequence>
<dbReference type="Proteomes" id="UP001500653">
    <property type="component" value="Unassembled WGS sequence"/>
</dbReference>
<organism evidence="1 2">
    <name type="scientific">Prauserella halophila</name>
    <dbReference type="NCBI Taxonomy" id="185641"/>
    <lineage>
        <taxon>Bacteria</taxon>
        <taxon>Bacillati</taxon>
        <taxon>Actinomycetota</taxon>
        <taxon>Actinomycetes</taxon>
        <taxon>Pseudonocardiales</taxon>
        <taxon>Pseudonocardiaceae</taxon>
        <taxon>Prauserella</taxon>
    </lineage>
</organism>
<name>A0ABN1WAR0_9PSEU</name>
<evidence type="ECO:0000313" key="2">
    <source>
        <dbReference type="Proteomes" id="UP001500653"/>
    </source>
</evidence>
<dbReference type="Gene3D" id="1.20.120.450">
    <property type="entry name" value="dinb family like domain"/>
    <property type="match status" value="1"/>
</dbReference>
<evidence type="ECO:0000313" key="1">
    <source>
        <dbReference type="EMBL" id="GAA1242307.1"/>
    </source>
</evidence>
<protein>
    <submittedName>
        <fullName evidence="1">DinB family protein</fullName>
    </submittedName>
</protein>
<keyword evidence="2" id="KW-1185">Reference proteome</keyword>
<accession>A0ABN1WAR0</accession>
<dbReference type="InterPro" id="IPR034660">
    <property type="entry name" value="DinB/YfiT-like"/>
</dbReference>
<dbReference type="EMBL" id="BAAALN010000007">
    <property type="protein sequence ID" value="GAA1242307.1"/>
    <property type="molecule type" value="Genomic_DNA"/>
</dbReference>
<dbReference type="Pfam" id="PF04978">
    <property type="entry name" value="MST"/>
    <property type="match status" value="1"/>
</dbReference>
<proteinExistence type="predicted"/>
<dbReference type="SUPFAM" id="SSF109854">
    <property type="entry name" value="DinB/YfiT-like putative metalloenzymes"/>
    <property type="match status" value="1"/>
</dbReference>